<name>A0A837HRF5_9BACT</name>
<keyword evidence="5" id="KW-0808">Transferase</keyword>
<organism evidence="12 13">
    <name type="scientific">Candidatus Nomurabacteria bacterium GW2011_GWC2_39_41</name>
    <dbReference type="NCBI Taxonomy" id="1618754"/>
    <lineage>
        <taxon>Bacteria</taxon>
        <taxon>Candidatus Nomuraibacteriota</taxon>
    </lineage>
</organism>
<dbReference type="Gene3D" id="3.40.1160.10">
    <property type="entry name" value="Acetylglutamate kinase-like"/>
    <property type="match status" value="1"/>
</dbReference>
<evidence type="ECO:0000256" key="1">
    <source>
        <dbReference type="ARBA" id="ARBA00004791"/>
    </source>
</evidence>
<dbReference type="SUPFAM" id="SSF53633">
    <property type="entry name" value="Carbamate kinase-like"/>
    <property type="match status" value="1"/>
</dbReference>
<evidence type="ECO:0000256" key="4">
    <source>
        <dbReference type="ARBA" id="ARBA00022490"/>
    </source>
</evidence>
<feature type="domain" description="Aspartate/glutamate/uridylate kinase" evidence="11">
    <location>
        <begin position="3"/>
        <end position="207"/>
    </location>
</feature>
<reference evidence="12 13" key="1">
    <citation type="journal article" date="2015" name="Nature">
        <title>rRNA introns, odd ribosomes, and small enigmatic genomes across a large radiation of phyla.</title>
        <authorList>
            <person name="Brown C.T."/>
            <person name="Hug L.A."/>
            <person name="Thomas B.C."/>
            <person name="Sharon I."/>
            <person name="Castelle C.J."/>
            <person name="Singh A."/>
            <person name="Wilkins M.J."/>
            <person name="Williams K.H."/>
            <person name="Banfield J.F."/>
        </authorList>
    </citation>
    <scope>NUCLEOTIDE SEQUENCE [LARGE SCALE GENOMIC DNA]</scope>
</reference>
<comment type="caution">
    <text evidence="12">The sequence shown here is derived from an EMBL/GenBank/DDBJ whole genome shotgun (WGS) entry which is preliminary data.</text>
</comment>
<dbReference type="GO" id="GO:0006225">
    <property type="term" value="P:UDP biosynthetic process"/>
    <property type="evidence" value="ECO:0007669"/>
    <property type="project" value="TreeGrafter"/>
</dbReference>
<dbReference type="EC" id="2.7.4.22" evidence="3"/>
<dbReference type="Proteomes" id="UP000034656">
    <property type="component" value="Unassembled WGS sequence"/>
</dbReference>
<dbReference type="AlphaFoldDB" id="A0A837HRF5"/>
<evidence type="ECO:0000256" key="7">
    <source>
        <dbReference type="ARBA" id="ARBA00022777"/>
    </source>
</evidence>
<dbReference type="PANTHER" id="PTHR42833">
    <property type="entry name" value="URIDYLATE KINASE"/>
    <property type="match status" value="1"/>
</dbReference>
<evidence type="ECO:0000256" key="5">
    <source>
        <dbReference type="ARBA" id="ARBA00022679"/>
    </source>
</evidence>
<keyword evidence="8" id="KW-0067">ATP-binding</keyword>
<keyword evidence="9" id="KW-0665">Pyrimidine biosynthesis</keyword>
<dbReference type="NCBIfam" id="TIGR02076">
    <property type="entry name" value="pyrH_arch"/>
    <property type="match status" value="1"/>
</dbReference>
<dbReference type="GO" id="GO:0005524">
    <property type="term" value="F:ATP binding"/>
    <property type="evidence" value="ECO:0007669"/>
    <property type="project" value="UniProtKB-KW"/>
</dbReference>
<dbReference type="EMBL" id="LBXB01000002">
    <property type="protein sequence ID" value="KKR20590.1"/>
    <property type="molecule type" value="Genomic_DNA"/>
</dbReference>
<evidence type="ECO:0000256" key="9">
    <source>
        <dbReference type="ARBA" id="ARBA00022975"/>
    </source>
</evidence>
<gene>
    <name evidence="12" type="ORF">UT51_C0002G0025</name>
</gene>
<keyword evidence="6" id="KW-0547">Nucleotide-binding</keyword>
<dbReference type="InterPro" id="IPR036393">
    <property type="entry name" value="AceGlu_kinase-like_sf"/>
</dbReference>
<comment type="similarity">
    <text evidence="2">Belongs to the UMP kinase family.</text>
</comment>
<accession>A0A837HRF5</accession>
<dbReference type="GO" id="GO:0033862">
    <property type="term" value="F:UMP kinase activity"/>
    <property type="evidence" value="ECO:0007669"/>
    <property type="project" value="UniProtKB-EC"/>
</dbReference>
<keyword evidence="7" id="KW-0418">Kinase</keyword>
<evidence type="ECO:0000256" key="2">
    <source>
        <dbReference type="ARBA" id="ARBA00007614"/>
    </source>
</evidence>
<dbReference type="PANTHER" id="PTHR42833:SF4">
    <property type="entry name" value="URIDYLATE KINASE PUMPKIN, CHLOROPLASTIC"/>
    <property type="match status" value="1"/>
</dbReference>
<evidence type="ECO:0000313" key="12">
    <source>
        <dbReference type="EMBL" id="KKR20590.1"/>
    </source>
</evidence>
<evidence type="ECO:0000256" key="10">
    <source>
        <dbReference type="ARBA" id="ARBA00032092"/>
    </source>
</evidence>
<evidence type="ECO:0000313" key="13">
    <source>
        <dbReference type="Proteomes" id="UP000034656"/>
    </source>
</evidence>
<comment type="pathway">
    <text evidence="1">Pyrimidine metabolism; CTP biosynthesis via de novo pathway; UDP from UMP (UMPK route): step 1/1.</text>
</comment>
<evidence type="ECO:0000256" key="3">
    <source>
        <dbReference type="ARBA" id="ARBA00012899"/>
    </source>
</evidence>
<keyword evidence="4" id="KW-0963">Cytoplasm</keyword>
<dbReference type="InterPro" id="IPR001048">
    <property type="entry name" value="Asp/Glu/Uridylate_kinase"/>
</dbReference>
<proteinExistence type="inferred from homology"/>
<dbReference type="Pfam" id="PF00696">
    <property type="entry name" value="AA_kinase"/>
    <property type="match status" value="1"/>
</dbReference>
<evidence type="ECO:0000256" key="8">
    <source>
        <dbReference type="ARBA" id="ARBA00022840"/>
    </source>
</evidence>
<evidence type="ECO:0000259" key="11">
    <source>
        <dbReference type="Pfam" id="PF00696"/>
    </source>
</evidence>
<sequence length="229" mass="25278">METIIISLGGSLIVPDSIDIDFLKEFKALILSHVAKDNNQRKKFVIITGGGEINRRYNKVAKELGSPTSEDLDWIGIASLKLNAELLRVIFADVAHNKVIANLGVPFSFEKNVVIGSAYEPGKSTDWDAVLAAKHLKAKKIINLSNIDYVYDKDPKVNPDAKKIEKISWADYRAIIPAQWTSRLSSPFDPVASEVAQKEGIQVMIMNGKPIDNLTKCLNGEQFLGTIIS</sequence>
<evidence type="ECO:0000256" key="6">
    <source>
        <dbReference type="ARBA" id="ARBA00022741"/>
    </source>
</evidence>
<dbReference type="InterPro" id="IPR011818">
    <property type="entry name" value="Uridylate_kinase_arch/spir"/>
</dbReference>
<protein>
    <recommendedName>
        <fullName evidence="3">UMP kinase</fullName>
        <ecNumber evidence="3">2.7.4.22</ecNumber>
    </recommendedName>
    <alternativeName>
        <fullName evidence="10">Uridine monophosphate kinase</fullName>
    </alternativeName>
</protein>